<evidence type="ECO:0000259" key="6">
    <source>
        <dbReference type="PROSITE" id="PS50109"/>
    </source>
</evidence>
<feature type="coiled-coil region" evidence="4">
    <location>
        <begin position="395"/>
        <end position="425"/>
    </location>
</feature>
<organism evidence="7 8">
    <name type="scientific">Runella aurantiaca</name>
    <dbReference type="NCBI Taxonomy" id="2282308"/>
    <lineage>
        <taxon>Bacteria</taxon>
        <taxon>Pseudomonadati</taxon>
        <taxon>Bacteroidota</taxon>
        <taxon>Cytophagia</taxon>
        <taxon>Cytophagales</taxon>
        <taxon>Spirosomataceae</taxon>
        <taxon>Runella</taxon>
    </lineage>
</organism>
<dbReference type="Gene3D" id="2.60.40.2380">
    <property type="match status" value="1"/>
</dbReference>
<dbReference type="Gene3D" id="3.30.565.10">
    <property type="entry name" value="Histidine kinase-like ATPase, C-terminal domain"/>
    <property type="match status" value="1"/>
</dbReference>
<reference evidence="7 8" key="1">
    <citation type="submission" date="2018-07" db="EMBL/GenBank/DDBJ databases">
        <title>Genome analysis of Runella aurantiaca.</title>
        <authorList>
            <person name="Yang X."/>
        </authorList>
    </citation>
    <scope>NUCLEOTIDE SEQUENCE [LARGE SCALE GENOMIC DNA]</scope>
    <source>
        <strain evidence="7 8">YX9</strain>
    </source>
</reference>
<dbReference type="SMART" id="SM00387">
    <property type="entry name" value="HATPase_c"/>
    <property type="match status" value="1"/>
</dbReference>
<dbReference type="InterPro" id="IPR005467">
    <property type="entry name" value="His_kinase_dom"/>
</dbReference>
<feature type="transmembrane region" description="Helical" evidence="5">
    <location>
        <begin position="182"/>
        <end position="207"/>
    </location>
</feature>
<dbReference type="InterPro" id="IPR003661">
    <property type="entry name" value="HisK_dim/P_dom"/>
</dbReference>
<feature type="transmembrane region" description="Helical" evidence="5">
    <location>
        <begin position="337"/>
        <end position="360"/>
    </location>
</feature>
<dbReference type="PRINTS" id="PR00344">
    <property type="entry name" value="BCTRLSENSOR"/>
</dbReference>
<evidence type="ECO:0000313" key="7">
    <source>
        <dbReference type="EMBL" id="RDB03384.1"/>
    </source>
</evidence>
<dbReference type="PANTHER" id="PTHR43065:SF42">
    <property type="entry name" value="TWO-COMPONENT SENSOR PPRA"/>
    <property type="match status" value="1"/>
</dbReference>
<evidence type="ECO:0000256" key="1">
    <source>
        <dbReference type="ARBA" id="ARBA00000085"/>
    </source>
</evidence>
<keyword evidence="8" id="KW-1185">Reference proteome</keyword>
<dbReference type="Gene3D" id="1.10.287.130">
    <property type="match status" value="1"/>
</dbReference>
<comment type="caution">
    <text evidence="7">The sequence shown here is derived from an EMBL/GenBank/DDBJ whole genome shotgun (WGS) entry which is preliminary data.</text>
</comment>
<feature type="transmembrane region" description="Helical" evidence="5">
    <location>
        <begin position="283"/>
        <end position="301"/>
    </location>
</feature>
<accession>A0A369I8A0</accession>
<dbReference type="InterPro" id="IPR004358">
    <property type="entry name" value="Sig_transdc_His_kin-like_C"/>
</dbReference>
<dbReference type="SUPFAM" id="SSF55874">
    <property type="entry name" value="ATPase domain of HSP90 chaperone/DNA topoisomerase II/histidine kinase"/>
    <property type="match status" value="1"/>
</dbReference>
<evidence type="ECO:0000256" key="2">
    <source>
        <dbReference type="ARBA" id="ARBA00012438"/>
    </source>
</evidence>
<dbReference type="Pfam" id="PF02518">
    <property type="entry name" value="HATPase_c"/>
    <property type="match status" value="1"/>
</dbReference>
<dbReference type="CDD" id="cd00082">
    <property type="entry name" value="HisKA"/>
    <property type="match status" value="1"/>
</dbReference>
<keyword evidence="3" id="KW-0597">Phosphoprotein</keyword>
<dbReference type="InterPro" id="IPR036890">
    <property type="entry name" value="HATPase_C_sf"/>
</dbReference>
<dbReference type="Pfam" id="PF07696">
    <property type="entry name" value="7TMR-DISMED2"/>
    <property type="match status" value="1"/>
</dbReference>
<dbReference type="PROSITE" id="PS50109">
    <property type="entry name" value="HIS_KIN"/>
    <property type="match status" value="1"/>
</dbReference>
<gene>
    <name evidence="7" type="ORF">DVG78_23860</name>
</gene>
<dbReference type="EC" id="2.7.13.3" evidence="2"/>
<dbReference type="SMART" id="SM00388">
    <property type="entry name" value="HisKA"/>
    <property type="match status" value="1"/>
</dbReference>
<dbReference type="Pfam" id="PF07695">
    <property type="entry name" value="7TMR-DISM_7TM"/>
    <property type="match status" value="1"/>
</dbReference>
<dbReference type="AlphaFoldDB" id="A0A369I8A0"/>
<keyword evidence="5" id="KW-0812">Transmembrane</keyword>
<feature type="transmembrane region" description="Helical" evidence="5">
    <location>
        <begin position="307"/>
        <end position="325"/>
    </location>
</feature>
<feature type="transmembrane region" description="Helical" evidence="5">
    <location>
        <begin position="247"/>
        <end position="271"/>
    </location>
</feature>
<evidence type="ECO:0000256" key="5">
    <source>
        <dbReference type="SAM" id="Phobius"/>
    </source>
</evidence>
<feature type="domain" description="Histidine kinase" evidence="6">
    <location>
        <begin position="462"/>
        <end position="701"/>
    </location>
</feature>
<feature type="transmembrane region" description="Helical" evidence="5">
    <location>
        <begin position="366"/>
        <end position="393"/>
    </location>
</feature>
<dbReference type="PANTHER" id="PTHR43065">
    <property type="entry name" value="SENSOR HISTIDINE KINASE"/>
    <property type="match status" value="1"/>
</dbReference>
<dbReference type="OrthoDB" id="9806995at2"/>
<sequence length="701" mass="80827">MRISTFVVWVLVFTAHFSYAQLISLQNLKEVDVTKGFYQLSDSSKKLQPSAIFSKTSILPFQPAHEKTLKEKNIDVYWLQFSVKNNSNLDEEWVFDFENWAFVDFYYQENQDFKLKKTGHLYPYEKRDYPKANKNYIEVPLKSGETKKCFVRLEYRRHISKIPQDLRFKIAPRSKVDERDAAVGNVIFGFLGIFSVMFLYNLIIFFVTRLKSYAYYLFVLFFAFYFTSNNSGYLITLFRSLSSFPIWASHFELVGSELYGVAYLLFIQSLMKTQHNYPKWHRVLNGLIISNIVISILFFIHFEVAFILLYIVSTATIFIIITLGIRCIKDQIPSAGYLLLGYIANLMGVISIMFVLTGVLPKSDFTFYYSLPLGLTVEVILFSFALANMINILRKDNEEKQKKNIEQLLENQQLQTKVNRELEQKVTERTVELNLSLNRLRITQDQLVLKEKLASLGELTAGIAHEIQNPLNFVNNFSELSIELAQELTQEITKPKIDKELISDLVSDLSQNQQKINHHGQRASSIVKGMLEHSRTGTGERRLTNLNNLAHEYLNIAYQGLRARDASFNIEMKTDFDLDLPEIEMVPQEMGRVLLNLFNNAFYATHEKFGQLGKPYQPEIQVSTQLKNDKVELRIKDNGTGISPEIINKIFQPFFTTKSTGEGTGLGLSISYDIVTKGHHGEITVESENGNYTEFIVKLPR</sequence>
<evidence type="ECO:0000256" key="3">
    <source>
        <dbReference type="ARBA" id="ARBA00022553"/>
    </source>
</evidence>
<dbReference type="EMBL" id="QPIW01000027">
    <property type="protein sequence ID" value="RDB03384.1"/>
    <property type="molecule type" value="Genomic_DNA"/>
</dbReference>
<name>A0A369I8A0_9BACT</name>
<evidence type="ECO:0000256" key="4">
    <source>
        <dbReference type="SAM" id="Coils"/>
    </source>
</evidence>
<dbReference type="GO" id="GO:0000155">
    <property type="term" value="F:phosphorelay sensor kinase activity"/>
    <property type="evidence" value="ECO:0007669"/>
    <property type="project" value="InterPro"/>
</dbReference>
<keyword evidence="5" id="KW-0472">Membrane</keyword>
<keyword evidence="5" id="KW-1133">Transmembrane helix</keyword>
<proteinExistence type="predicted"/>
<evidence type="ECO:0000313" key="8">
    <source>
        <dbReference type="Proteomes" id="UP000253141"/>
    </source>
</evidence>
<protein>
    <recommendedName>
        <fullName evidence="2">histidine kinase</fullName>
        <ecNumber evidence="2">2.7.13.3</ecNumber>
    </recommendedName>
</protein>
<dbReference type="InterPro" id="IPR011622">
    <property type="entry name" value="7TMR_DISM_rcpt_extracell_dom2"/>
</dbReference>
<keyword evidence="4" id="KW-0175">Coiled coil</keyword>
<dbReference type="InterPro" id="IPR003594">
    <property type="entry name" value="HATPase_dom"/>
</dbReference>
<dbReference type="SUPFAM" id="SSF47384">
    <property type="entry name" value="Homodimeric domain of signal transducing histidine kinase"/>
    <property type="match status" value="1"/>
</dbReference>
<dbReference type="Proteomes" id="UP000253141">
    <property type="component" value="Unassembled WGS sequence"/>
</dbReference>
<comment type="catalytic activity">
    <reaction evidence="1">
        <text>ATP + protein L-histidine = ADP + protein N-phospho-L-histidine.</text>
        <dbReference type="EC" id="2.7.13.3"/>
    </reaction>
</comment>
<feature type="transmembrane region" description="Helical" evidence="5">
    <location>
        <begin position="214"/>
        <end position="235"/>
    </location>
</feature>
<dbReference type="InterPro" id="IPR036097">
    <property type="entry name" value="HisK_dim/P_sf"/>
</dbReference>
<dbReference type="RefSeq" id="WP_114463539.1">
    <property type="nucleotide sequence ID" value="NZ_QPIW01000027.1"/>
</dbReference>
<dbReference type="InterPro" id="IPR011623">
    <property type="entry name" value="7TMR_DISM_rcpt_extracell_dom1"/>
</dbReference>